<reference evidence="1 2" key="1">
    <citation type="submission" date="2017-08" db="EMBL/GenBank/DDBJ databases">
        <title>Draft genome sequence of filamentous cyanobacterium Calothrix elsteri CCALA 953.</title>
        <authorList>
            <person name="Gagunashvili A.N."/>
            <person name="Elster J."/>
            <person name="Andresson O.S."/>
        </authorList>
    </citation>
    <scope>NUCLEOTIDE SEQUENCE [LARGE SCALE GENOMIC DNA]</scope>
    <source>
        <strain evidence="1 2">CCALA 953</strain>
    </source>
</reference>
<protein>
    <submittedName>
        <fullName evidence="1">Uncharacterized protein</fullName>
    </submittedName>
</protein>
<organism evidence="1 2">
    <name type="scientific">Brunnivagina elsteri CCALA 953</name>
    <dbReference type="NCBI Taxonomy" id="987040"/>
    <lineage>
        <taxon>Bacteria</taxon>
        <taxon>Bacillati</taxon>
        <taxon>Cyanobacteriota</taxon>
        <taxon>Cyanophyceae</taxon>
        <taxon>Nostocales</taxon>
        <taxon>Calotrichaceae</taxon>
        <taxon>Brunnivagina</taxon>
    </lineage>
</organism>
<dbReference type="Proteomes" id="UP000218238">
    <property type="component" value="Unassembled WGS sequence"/>
</dbReference>
<evidence type="ECO:0000313" key="2">
    <source>
        <dbReference type="Proteomes" id="UP000218238"/>
    </source>
</evidence>
<dbReference type="RefSeq" id="WP_095723916.1">
    <property type="nucleotide sequence ID" value="NZ_NTFS01000341.1"/>
</dbReference>
<dbReference type="AlphaFoldDB" id="A0A2A2TDN6"/>
<evidence type="ECO:0000313" key="1">
    <source>
        <dbReference type="EMBL" id="PAX51745.1"/>
    </source>
</evidence>
<comment type="caution">
    <text evidence="1">The sequence shown here is derived from an EMBL/GenBank/DDBJ whole genome shotgun (WGS) entry which is preliminary data.</text>
</comment>
<accession>A0A2A2TDN6</accession>
<gene>
    <name evidence="1" type="ORF">CK510_23095</name>
</gene>
<sequence>MYFNVSGVPQNQQEICEINKSEKRHLCEWLCENGTAEDFVNFESIFALIEDIIGSNNKQVISIENDGQRLLYNQLASTLPNSINGADQ</sequence>
<proteinExistence type="predicted"/>
<keyword evidence="2" id="KW-1185">Reference proteome</keyword>
<dbReference type="EMBL" id="NTFS01000341">
    <property type="protein sequence ID" value="PAX51745.1"/>
    <property type="molecule type" value="Genomic_DNA"/>
</dbReference>
<dbReference type="OrthoDB" id="9784297at2"/>
<name>A0A2A2TDN6_9CYAN</name>